<accession>A0A5P9NKF6</accession>
<dbReference type="InterPro" id="IPR012899">
    <property type="entry name" value="LTXXQ"/>
</dbReference>
<dbReference type="CDD" id="cd09916">
    <property type="entry name" value="CpxP_like"/>
    <property type="match status" value="1"/>
</dbReference>
<evidence type="ECO:0000256" key="1">
    <source>
        <dbReference type="ARBA" id="ARBA00004418"/>
    </source>
</evidence>
<dbReference type="GO" id="GO:0051082">
    <property type="term" value="F:unfolded protein binding"/>
    <property type="evidence" value="ECO:0007669"/>
    <property type="project" value="TreeGrafter"/>
</dbReference>
<keyword evidence="6" id="KW-1133">Transmembrane helix</keyword>
<evidence type="ECO:0000256" key="5">
    <source>
        <dbReference type="SAM" id="MobiDB-lite"/>
    </source>
</evidence>
<dbReference type="InterPro" id="IPR052211">
    <property type="entry name" value="Cpx_auxiliary_protein"/>
</dbReference>
<keyword evidence="6" id="KW-0812">Transmembrane</keyword>
<keyword evidence="6" id="KW-0472">Membrane</keyword>
<dbReference type="Proteomes" id="UP000326287">
    <property type="component" value="Chromosome"/>
</dbReference>
<feature type="transmembrane region" description="Helical" evidence="6">
    <location>
        <begin position="22"/>
        <end position="41"/>
    </location>
</feature>
<organism evidence="7 8">
    <name type="scientific">Halioglobus maricola</name>
    <dbReference type="NCBI Taxonomy" id="2601894"/>
    <lineage>
        <taxon>Bacteria</taxon>
        <taxon>Pseudomonadati</taxon>
        <taxon>Pseudomonadota</taxon>
        <taxon>Gammaproteobacteria</taxon>
        <taxon>Cellvibrionales</taxon>
        <taxon>Halieaceae</taxon>
        <taxon>Halioglobus</taxon>
    </lineage>
</organism>
<gene>
    <name evidence="7" type="ORF">EY643_08670</name>
</gene>
<comment type="subcellular location">
    <subcellularLocation>
        <location evidence="1">Periplasm</location>
    </subcellularLocation>
</comment>
<evidence type="ECO:0000256" key="3">
    <source>
        <dbReference type="ARBA" id="ARBA00022729"/>
    </source>
</evidence>
<evidence type="ECO:0000256" key="6">
    <source>
        <dbReference type="SAM" id="Phobius"/>
    </source>
</evidence>
<proteinExistence type="inferred from homology"/>
<dbReference type="Gene3D" id="1.20.120.1490">
    <property type="match status" value="1"/>
</dbReference>
<dbReference type="OrthoDB" id="5738067at2"/>
<dbReference type="KEGG" id="halc:EY643_08670"/>
<comment type="similarity">
    <text evidence="2">Belongs to the CpxP/Spy family.</text>
</comment>
<keyword evidence="3" id="KW-0732">Signal</keyword>
<dbReference type="PANTHER" id="PTHR38102">
    <property type="entry name" value="PERIPLASMIC CHAPERONE SPY"/>
    <property type="match status" value="1"/>
</dbReference>
<keyword evidence="4" id="KW-0574">Periplasm</keyword>
<evidence type="ECO:0000313" key="8">
    <source>
        <dbReference type="Proteomes" id="UP000326287"/>
    </source>
</evidence>
<dbReference type="Pfam" id="PF07813">
    <property type="entry name" value="LTXXQ"/>
    <property type="match status" value="1"/>
</dbReference>
<evidence type="ECO:0000313" key="7">
    <source>
        <dbReference type="EMBL" id="QFU75724.1"/>
    </source>
</evidence>
<dbReference type="EMBL" id="CP036422">
    <property type="protein sequence ID" value="QFU75724.1"/>
    <property type="molecule type" value="Genomic_DNA"/>
</dbReference>
<dbReference type="GO" id="GO:0030288">
    <property type="term" value="C:outer membrane-bounded periplasmic space"/>
    <property type="evidence" value="ECO:0007669"/>
    <property type="project" value="TreeGrafter"/>
</dbReference>
<dbReference type="PANTHER" id="PTHR38102:SF1">
    <property type="entry name" value="PERIPLASMIC CHAPERONE SPY"/>
    <property type="match status" value="1"/>
</dbReference>
<protein>
    <recommendedName>
        <fullName evidence="9">Periplasmic heavy metal sensor</fullName>
    </recommendedName>
</protein>
<keyword evidence="8" id="KW-1185">Reference proteome</keyword>
<evidence type="ECO:0000256" key="2">
    <source>
        <dbReference type="ARBA" id="ARBA00008441"/>
    </source>
</evidence>
<evidence type="ECO:0000256" key="4">
    <source>
        <dbReference type="ARBA" id="ARBA00022764"/>
    </source>
</evidence>
<reference evidence="7 8" key="1">
    <citation type="submission" date="2019-02" db="EMBL/GenBank/DDBJ databases">
        <authorList>
            <person name="Li S.-H."/>
        </authorList>
    </citation>
    <scope>NUCLEOTIDE SEQUENCE [LARGE SCALE GENOMIC DNA]</scope>
    <source>
        <strain evidence="7 8">IMCC14385</strain>
    </source>
</reference>
<sequence>MAQRCAGPENQETEMKNTLLKAIPAVALSGMLMATTGWAMGHGKGHDSEKMIERMADKLELTDSQRTQVEAVFAEDRAQMEADRVRIEEIREALSEQRSNFNAGTAQALSDELGEITARTTYEMTSNRAAVYQLLTDEQRAKMTEMQAKMSERKAKGKGRRGE</sequence>
<feature type="region of interest" description="Disordered" evidence="5">
    <location>
        <begin position="144"/>
        <end position="163"/>
    </location>
</feature>
<feature type="compositionally biased region" description="Basic and acidic residues" evidence="5">
    <location>
        <begin position="150"/>
        <end position="163"/>
    </location>
</feature>
<name>A0A5P9NKF6_9GAMM</name>
<dbReference type="AlphaFoldDB" id="A0A5P9NKF6"/>
<evidence type="ECO:0008006" key="9">
    <source>
        <dbReference type="Google" id="ProtNLM"/>
    </source>
</evidence>